<evidence type="ECO:0000313" key="1">
    <source>
        <dbReference type="EMBL" id="KAK6795282.1"/>
    </source>
</evidence>
<dbReference type="Proteomes" id="UP001371456">
    <property type="component" value="Unassembled WGS sequence"/>
</dbReference>
<sequence>MTPQQTGKRPANATELYSKNAKQREIYRNMPITEKKALLQQRRHNKREATTRRILGNTNSLNPAEPICLSQDNLDVGCSSSISKPASGTANDSHIEAVRTNVTDRTILSSSTVVDGQQKPTYPFHAFEKGLAKGKKIAANISQLRSDYNHLQKVPDCKFCAAKRFQYEAPGFCCGKGHITVNFARSGGPVTVNTKMVKAHLRVSDNVSMNKFVPLLINLSIRGSAFCQLGWKCMLKENTGKVNVIPSCTDIDPESRQIQLTSISFGTKEILTMNPSRLPIVSSATFSAPELPPSQQCSYTQSALNGILVSTNGGGWLVFATLLVSPQTVVEEA</sequence>
<keyword evidence="2" id="KW-1185">Reference proteome</keyword>
<protein>
    <submittedName>
        <fullName evidence="1">Uncharacterized protein</fullName>
    </submittedName>
</protein>
<name>A0AAN8YK48_SOLBU</name>
<organism evidence="1 2">
    <name type="scientific">Solanum bulbocastanum</name>
    <name type="common">Wild potato</name>
    <dbReference type="NCBI Taxonomy" id="147425"/>
    <lineage>
        <taxon>Eukaryota</taxon>
        <taxon>Viridiplantae</taxon>
        <taxon>Streptophyta</taxon>
        <taxon>Embryophyta</taxon>
        <taxon>Tracheophyta</taxon>
        <taxon>Spermatophyta</taxon>
        <taxon>Magnoliopsida</taxon>
        <taxon>eudicotyledons</taxon>
        <taxon>Gunneridae</taxon>
        <taxon>Pentapetalae</taxon>
        <taxon>asterids</taxon>
        <taxon>lamiids</taxon>
        <taxon>Solanales</taxon>
        <taxon>Solanaceae</taxon>
        <taxon>Solanoideae</taxon>
        <taxon>Solaneae</taxon>
        <taxon>Solanum</taxon>
    </lineage>
</organism>
<reference evidence="1 2" key="1">
    <citation type="submission" date="2024-02" db="EMBL/GenBank/DDBJ databases">
        <title>de novo genome assembly of Solanum bulbocastanum strain 11H21.</title>
        <authorList>
            <person name="Hosaka A.J."/>
        </authorList>
    </citation>
    <scope>NUCLEOTIDE SEQUENCE [LARGE SCALE GENOMIC DNA]</scope>
    <source>
        <tissue evidence="1">Young leaves</tissue>
    </source>
</reference>
<dbReference type="AlphaFoldDB" id="A0AAN8YK48"/>
<dbReference type="EMBL" id="JBANQN010000003">
    <property type="protein sequence ID" value="KAK6795282.1"/>
    <property type="molecule type" value="Genomic_DNA"/>
</dbReference>
<accession>A0AAN8YK48</accession>
<gene>
    <name evidence="1" type="ORF">RDI58_008735</name>
</gene>
<comment type="caution">
    <text evidence="1">The sequence shown here is derived from an EMBL/GenBank/DDBJ whole genome shotgun (WGS) entry which is preliminary data.</text>
</comment>
<evidence type="ECO:0000313" key="2">
    <source>
        <dbReference type="Proteomes" id="UP001371456"/>
    </source>
</evidence>
<proteinExistence type="predicted"/>